<dbReference type="SUPFAM" id="SSF56672">
    <property type="entry name" value="DNA/RNA polymerases"/>
    <property type="match status" value="1"/>
</dbReference>
<dbReference type="CDD" id="cd01650">
    <property type="entry name" value="RT_nLTR_like"/>
    <property type="match status" value="1"/>
</dbReference>
<keyword evidence="3" id="KW-1185">Reference proteome</keyword>
<protein>
    <recommendedName>
        <fullName evidence="1">Reverse transcriptase domain-containing protein</fullName>
    </recommendedName>
</protein>
<dbReference type="PANTHER" id="PTHR33116">
    <property type="entry name" value="REVERSE TRANSCRIPTASE ZINC-BINDING DOMAIN-CONTAINING PROTEIN-RELATED-RELATED"/>
    <property type="match status" value="1"/>
</dbReference>
<reference evidence="2" key="2">
    <citation type="submission" date="2023-06" db="EMBL/GenBank/DDBJ databases">
        <authorList>
            <person name="Ma L."/>
            <person name="Liu K.-W."/>
            <person name="Li Z."/>
            <person name="Hsiao Y.-Y."/>
            <person name="Qi Y."/>
            <person name="Fu T."/>
            <person name="Tang G."/>
            <person name="Zhang D."/>
            <person name="Sun W.-H."/>
            <person name="Liu D.-K."/>
            <person name="Li Y."/>
            <person name="Chen G.-Z."/>
            <person name="Liu X.-D."/>
            <person name="Liao X.-Y."/>
            <person name="Jiang Y.-T."/>
            <person name="Yu X."/>
            <person name="Hao Y."/>
            <person name="Huang J."/>
            <person name="Zhao X.-W."/>
            <person name="Ke S."/>
            <person name="Chen Y.-Y."/>
            <person name="Wu W.-L."/>
            <person name="Hsu J.-L."/>
            <person name="Lin Y.-F."/>
            <person name="Huang M.-D."/>
            <person name="Li C.-Y."/>
            <person name="Huang L."/>
            <person name="Wang Z.-W."/>
            <person name="Zhao X."/>
            <person name="Zhong W.-Y."/>
            <person name="Peng D.-H."/>
            <person name="Ahmad S."/>
            <person name="Lan S."/>
            <person name="Zhang J.-S."/>
            <person name="Tsai W.-C."/>
            <person name="Van De Peer Y."/>
            <person name="Liu Z.-J."/>
        </authorList>
    </citation>
    <scope>NUCLEOTIDE SEQUENCE</scope>
    <source>
        <strain evidence="2">SCP</strain>
        <tissue evidence="2">Leaves</tissue>
    </source>
</reference>
<dbReference type="InterPro" id="IPR043502">
    <property type="entry name" value="DNA/RNA_pol_sf"/>
</dbReference>
<dbReference type="InterPro" id="IPR036691">
    <property type="entry name" value="Endo/exonu/phosph_ase_sf"/>
</dbReference>
<name>A0AAV9ASH3_ACOGR</name>
<evidence type="ECO:0000259" key="1">
    <source>
        <dbReference type="PROSITE" id="PS50878"/>
    </source>
</evidence>
<feature type="domain" description="Reverse transcriptase" evidence="1">
    <location>
        <begin position="167"/>
        <end position="433"/>
    </location>
</feature>
<proteinExistence type="predicted"/>
<sequence length="576" mass="65360">MGDFNVTRFTEDRNRVGEISGAMTRFSEWVTDEGLSDVPLSNQCFTWSNLREFPSCARLDRVFLDVTWEDRFPSCNLRGIPRTTSDHSPLVFDGGTALFQSFYFKFKNWWLQCEHFRELVEANWEEVKSAILGAEADKAPGPDGFNLRFFQEFWQVSHEDLLEMFTDFWSGEQGIGALNATFIALIPKKDGAMELGDFRPISLINSSYKMIAKVLANRLKLVISSMVEDSQSAFIPGRLLQDGFMAVQECLSAVHKDKRQGIMIKLDFARAYDNVKWDFLLHLLSCHGFEPALLRLIKECISTAKASVLVNGKPCGFFHLNKGLRQGDPLSPLLFTVVTNALSRMLRMAEEAGWVKGLSICREGPSLSHVQYADDTVILCAAEETSVRGVKFVCQCFELLSGLHINFHKSAMLGINLSGGILSDFARIMGCLVDSFPAWHLGLPLHLGKLKSEAWAPLVQRFERRLEGWQCRVLSFGARITLLQSVLSNLPIFYLSLFKIPKGVLQRLEGIRRRFLWNGSGTERHKVHLVKWDWICSSRKDGGGWHSKLRTHEYSPSVQVEMEMDPEQLFDVVSYC</sequence>
<dbReference type="PROSITE" id="PS50878">
    <property type="entry name" value="RT_POL"/>
    <property type="match status" value="1"/>
</dbReference>
<reference evidence="2" key="1">
    <citation type="journal article" date="2023" name="Nat. Commun.">
        <title>Diploid and tetraploid genomes of Acorus and the evolution of monocots.</title>
        <authorList>
            <person name="Ma L."/>
            <person name="Liu K.W."/>
            <person name="Li Z."/>
            <person name="Hsiao Y.Y."/>
            <person name="Qi Y."/>
            <person name="Fu T."/>
            <person name="Tang G.D."/>
            <person name="Zhang D."/>
            <person name="Sun W.H."/>
            <person name="Liu D.K."/>
            <person name="Li Y."/>
            <person name="Chen G.Z."/>
            <person name="Liu X.D."/>
            <person name="Liao X.Y."/>
            <person name="Jiang Y.T."/>
            <person name="Yu X."/>
            <person name="Hao Y."/>
            <person name="Huang J."/>
            <person name="Zhao X.W."/>
            <person name="Ke S."/>
            <person name="Chen Y.Y."/>
            <person name="Wu W.L."/>
            <person name="Hsu J.L."/>
            <person name="Lin Y.F."/>
            <person name="Huang M.D."/>
            <person name="Li C.Y."/>
            <person name="Huang L."/>
            <person name="Wang Z.W."/>
            <person name="Zhao X."/>
            <person name="Zhong W.Y."/>
            <person name="Peng D.H."/>
            <person name="Ahmad S."/>
            <person name="Lan S."/>
            <person name="Zhang J.S."/>
            <person name="Tsai W.C."/>
            <person name="Van de Peer Y."/>
            <person name="Liu Z.J."/>
        </authorList>
    </citation>
    <scope>NUCLEOTIDE SEQUENCE</scope>
    <source>
        <strain evidence="2">SCP</strain>
    </source>
</reference>
<dbReference type="PANTHER" id="PTHR33116:SF78">
    <property type="entry name" value="OS12G0587133 PROTEIN"/>
    <property type="match status" value="1"/>
</dbReference>
<dbReference type="SUPFAM" id="SSF56219">
    <property type="entry name" value="DNase I-like"/>
    <property type="match status" value="1"/>
</dbReference>
<dbReference type="Pfam" id="PF00078">
    <property type="entry name" value="RVT_1"/>
    <property type="match status" value="1"/>
</dbReference>
<dbReference type="InterPro" id="IPR000477">
    <property type="entry name" value="RT_dom"/>
</dbReference>
<evidence type="ECO:0000313" key="2">
    <source>
        <dbReference type="EMBL" id="KAK1267086.1"/>
    </source>
</evidence>
<accession>A0AAV9ASH3</accession>
<dbReference type="Proteomes" id="UP001179952">
    <property type="component" value="Unassembled WGS sequence"/>
</dbReference>
<dbReference type="EMBL" id="JAUJYN010000007">
    <property type="protein sequence ID" value="KAK1267086.1"/>
    <property type="molecule type" value="Genomic_DNA"/>
</dbReference>
<dbReference type="AlphaFoldDB" id="A0AAV9ASH3"/>
<gene>
    <name evidence="2" type="ORF">QJS04_geneDACA002608</name>
</gene>
<evidence type="ECO:0000313" key="3">
    <source>
        <dbReference type="Proteomes" id="UP001179952"/>
    </source>
</evidence>
<comment type="caution">
    <text evidence="2">The sequence shown here is derived from an EMBL/GenBank/DDBJ whole genome shotgun (WGS) entry which is preliminary data.</text>
</comment>
<organism evidence="2 3">
    <name type="scientific">Acorus gramineus</name>
    <name type="common">Dwarf sweet flag</name>
    <dbReference type="NCBI Taxonomy" id="55184"/>
    <lineage>
        <taxon>Eukaryota</taxon>
        <taxon>Viridiplantae</taxon>
        <taxon>Streptophyta</taxon>
        <taxon>Embryophyta</taxon>
        <taxon>Tracheophyta</taxon>
        <taxon>Spermatophyta</taxon>
        <taxon>Magnoliopsida</taxon>
        <taxon>Liliopsida</taxon>
        <taxon>Acoraceae</taxon>
        <taxon>Acorus</taxon>
    </lineage>
</organism>
<dbReference type="Gene3D" id="3.60.10.10">
    <property type="entry name" value="Endonuclease/exonuclease/phosphatase"/>
    <property type="match status" value="1"/>
</dbReference>